<dbReference type="Pfam" id="PF00702">
    <property type="entry name" value="Hydrolase"/>
    <property type="match status" value="1"/>
</dbReference>
<keyword evidence="5" id="KW-0597">Phosphoprotein</keyword>
<evidence type="ECO:0000256" key="3">
    <source>
        <dbReference type="ARBA" id="ARBA00022448"/>
    </source>
</evidence>
<dbReference type="InterPro" id="IPR036412">
    <property type="entry name" value="HAD-like_sf"/>
</dbReference>
<evidence type="ECO:0000256" key="7">
    <source>
        <dbReference type="ARBA" id="ARBA00022723"/>
    </source>
</evidence>
<protein>
    <submittedName>
        <fullName evidence="17">Nitrogen fixation protein FixI</fullName>
    </submittedName>
</protein>
<feature type="transmembrane region" description="Helical" evidence="15">
    <location>
        <begin position="364"/>
        <end position="384"/>
    </location>
</feature>
<evidence type="ECO:0000256" key="5">
    <source>
        <dbReference type="ARBA" id="ARBA00022553"/>
    </source>
</evidence>
<dbReference type="Gene3D" id="3.40.1110.10">
    <property type="entry name" value="Calcium-transporting ATPase, cytoplasmic domain N"/>
    <property type="match status" value="1"/>
</dbReference>
<dbReference type="InterPro" id="IPR023214">
    <property type="entry name" value="HAD_sf"/>
</dbReference>
<keyword evidence="7 15" id="KW-0479">Metal-binding</keyword>
<dbReference type="NCBIfam" id="TIGR01494">
    <property type="entry name" value="ATPase_P-type"/>
    <property type="match status" value="1"/>
</dbReference>
<keyword evidence="6 15" id="KW-0812">Transmembrane</keyword>
<comment type="caution">
    <text evidence="17">The sequence shown here is derived from an EMBL/GenBank/DDBJ whole genome shotgun (WGS) entry which is preliminary data.</text>
</comment>
<dbReference type="GO" id="GO:0005507">
    <property type="term" value="F:copper ion binding"/>
    <property type="evidence" value="ECO:0007669"/>
    <property type="project" value="TreeGrafter"/>
</dbReference>
<dbReference type="GO" id="GO:0016887">
    <property type="term" value="F:ATP hydrolysis activity"/>
    <property type="evidence" value="ECO:0007669"/>
    <property type="project" value="InterPro"/>
</dbReference>
<dbReference type="SUPFAM" id="SSF56784">
    <property type="entry name" value="HAD-like"/>
    <property type="match status" value="1"/>
</dbReference>
<dbReference type="PROSITE" id="PS50846">
    <property type="entry name" value="HMA_2"/>
    <property type="match status" value="1"/>
</dbReference>
<gene>
    <name evidence="17" type="ORF">CWR43_05630</name>
</gene>
<dbReference type="SUPFAM" id="SSF81665">
    <property type="entry name" value="Calcium ATPase, transmembrane domain M"/>
    <property type="match status" value="1"/>
</dbReference>
<feature type="transmembrane region" description="Helical" evidence="15">
    <location>
        <begin position="187"/>
        <end position="205"/>
    </location>
</feature>
<evidence type="ECO:0000256" key="8">
    <source>
        <dbReference type="ARBA" id="ARBA00022741"/>
    </source>
</evidence>
<evidence type="ECO:0000256" key="9">
    <source>
        <dbReference type="ARBA" id="ARBA00022840"/>
    </source>
</evidence>
<dbReference type="SUPFAM" id="SSF81653">
    <property type="entry name" value="Calcium ATPase, transduction domain A"/>
    <property type="match status" value="1"/>
</dbReference>
<dbReference type="Gene3D" id="3.40.50.1000">
    <property type="entry name" value="HAD superfamily/HAD-like"/>
    <property type="match status" value="1"/>
</dbReference>
<feature type="transmembrane region" description="Helical" evidence="15">
    <location>
        <begin position="707"/>
        <end position="727"/>
    </location>
</feature>
<dbReference type="InterPro" id="IPR008250">
    <property type="entry name" value="ATPase_P-typ_transduc_dom_A_sf"/>
</dbReference>
<name>A0A2N0DGN6_RHISU</name>
<dbReference type="AlphaFoldDB" id="A0A2N0DGN6"/>
<dbReference type="NCBIfam" id="TIGR01511">
    <property type="entry name" value="ATPase-IB1_Cu"/>
    <property type="match status" value="1"/>
</dbReference>
<keyword evidence="8 15" id="KW-0547">Nucleotide-binding</keyword>
<feature type="transmembrane region" description="Helical" evidence="15">
    <location>
        <begin position="390"/>
        <end position="413"/>
    </location>
</feature>
<dbReference type="InterPro" id="IPR036163">
    <property type="entry name" value="HMA_dom_sf"/>
</dbReference>
<dbReference type="InterPro" id="IPR006121">
    <property type="entry name" value="HMA_dom"/>
</dbReference>
<evidence type="ECO:0000313" key="18">
    <source>
        <dbReference type="Proteomes" id="UP000232164"/>
    </source>
</evidence>
<feature type="transmembrane region" description="Helical" evidence="15">
    <location>
        <begin position="153"/>
        <end position="175"/>
    </location>
</feature>
<dbReference type="InterPro" id="IPR059000">
    <property type="entry name" value="ATPase_P-type_domA"/>
</dbReference>
<dbReference type="Pfam" id="PF00122">
    <property type="entry name" value="E1-E2_ATPase"/>
    <property type="match status" value="1"/>
</dbReference>
<evidence type="ECO:0000256" key="14">
    <source>
        <dbReference type="ARBA" id="ARBA00023136"/>
    </source>
</evidence>
<dbReference type="GO" id="GO:0055070">
    <property type="term" value="P:copper ion homeostasis"/>
    <property type="evidence" value="ECO:0007669"/>
    <property type="project" value="TreeGrafter"/>
</dbReference>
<keyword evidence="13" id="KW-0406">Ion transport</keyword>
<evidence type="ECO:0000256" key="1">
    <source>
        <dbReference type="ARBA" id="ARBA00004651"/>
    </source>
</evidence>
<dbReference type="SUPFAM" id="SSF55008">
    <property type="entry name" value="HMA, heavy metal-associated domain"/>
    <property type="match status" value="1"/>
</dbReference>
<evidence type="ECO:0000256" key="15">
    <source>
        <dbReference type="RuleBase" id="RU362081"/>
    </source>
</evidence>
<dbReference type="PANTHER" id="PTHR43520:SF5">
    <property type="entry name" value="CATION-TRANSPORTING P-TYPE ATPASE-RELATED"/>
    <property type="match status" value="1"/>
</dbReference>
<feature type="domain" description="HMA" evidence="16">
    <location>
        <begin position="37"/>
        <end position="102"/>
    </location>
</feature>
<dbReference type="InterPro" id="IPR023298">
    <property type="entry name" value="ATPase_P-typ_TM_dom_sf"/>
</dbReference>
<organism evidence="17 18">
    <name type="scientific">Rhizobium sullae</name>
    <name type="common">Rhizobium hedysari</name>
    <dbReference type="NCBI Taxonomy" id="50338"/>
    <lineage>
        <taxon>Bacteria</taxon>
        <taxon>Pseudomonadati</taxon>
        <taxon>Pseudomonadota</taxon>
        <taxon>Alphaproteobacteria</taxon>
        <taxon>Hyphomicrobiales</taxon>
        <taxon>Rhizobiaceae</taxon>
        <taxon>Rhizobium/Agrobacterium group</taxon>
        <taxon>Rhizobium</taxon>
    </lineage>
</organism>
<evidence type="ECO:0000313" key="17">
    <source>
        <dbReference type="EMBL" id="PKA45259.1"/>
    </source>
</evidence>
<dbReference type="NCBIfam" id="TIGR01525">
    <property type="entry name" value="ATPase-IB_hvy"/>
    <property type="match status" value="1"/>
</dbReference>
<dbReference type="GO" id="GO:0005524">
    <property type="term" value="F:ATP binding"/>
    <property type="evidence" value="ECO:0007669"/>
    <property type="project" value="UniProtKB-UniRule"/>
</dbReference>
<evidence type="ECO:0000256" key="13">
    <source>
        <dbReference type="ARBA" id="ARBA00023065"/>
    </source>
</evidence>
<dbReference type="CDD" id="cd00371">
    <property type="entry name" value="HMA"/>
    <property type="match status" value="1"/>
</dbReference>
<dbReference type="GO" id="GO:0043682">
    <property type="term" value="F:P-type divalent copper transporter activity"/>
    <property type="evidence" value="ECO:0007669"/>
    <property type="project" value="TreeGrafter"/>
</dbReference>
<dbReference type="PRINTS" id="PR00943">
    <property type="entry name" value="CUATPASE"/>
</dbReference>
<dbReference type="InterPro" id="IPR023299">
    <property type="entry name" value="ATPase_P-typ_cyto_dom_N"/>
</dbReference>
<feature type="transmembrane region" description="Helical" evidence="15">
    <location>
        <begin position="685"/>
        <end position="701"/>
    </location>
</feature>
<reference evidence="17 18" key="1">
    <citation type="submission" date="2017-11" db="EMBL/GenBank/DDBJ databases">
        <authorList>
            <person name="Han C.G."/>
        </authorList>
    </citation>
    <scope>NUCLEOTIDE SEQUENCE [LARGE SCALE GENOMIC DNA]</scope>
    <source>
        <strain evidence="17 18">HCNT1</strain>
    </source>
</reference>
<comment type="subcellular location">
    <subcellularLocation>
        <location evidence="1">Cell membrane</location>
        <topology evidence="1">Multi-pass membrane protein</topology>
    </subcellularLocation>
</comment>
<keyword evidence="11" id="KW-1278">Translocase</keyword>
<keyword evidence="9 15" id="KW-0067">ATP-binding</keyword>
<evidence type="ECO:0000256" key="10">
    <source>
        <dbReference type="ARBA" id="ARBA00022842"/>
    </source>
</evidence>
<dbReference type="STRING" id="1041146.GCA_000427985_05278"/>
<dbReference type="PANTHER" id="PTHR43520">
    <property type="entry name" value="ATP7, ISOFORM B"/>
    <property type="match status" value="1"/>
</dbReference>
<keyword evidence="12 15" id="KW-1133">Transmembrane helix</keyword>
<dbReference type="PROSITE" id="PS00154">
    <property type="entry name" value="ATPASE_E1_E2"/>
    <property type="match status" value="1"/>
</dbReference>
<keyword evidence="14 15" id="KW-0472">Membrane</keyword>
<feature type="transmembrane region" description="Helical" evidence="15">
    <location>
        <begin position="118"/>
        <end position="141"/>
    </location>
</feature>
<keyword evidence="4 15" id="KW-1003">Cell membrane</keyword>
<dbReference type="Gene3D" id="2.70.150.10">
    <property type="entry name" value="Calcium-transporting ATPase, cytoplasmic transduction domain A"/>
    <property type="match status" value="1"/>
</dbReference>
<dbReference type="NCBIfam" id="TIGR01512">
    <property type="entry name" value="ATPase-IB2_Cd"/>
    <property type="match status" value="1"/>
</dbReference>
<evidence type="ECO:0000256" key="4">
    <source>
        <dbReference type="ARBA" id="ARBA00022475"/>
    </source>
</evidence>
<dbReference type="PRINTS" id="PR00119">
    <property type="entry name" value="CATATPASE"/>
</dbReference>
<dbReference type="InterPro" id="IPR027256">
    <property type="entry name" value="P-typ_ATPase_IB"/>
</dbReference>
<dbReference type="Pfam" id="PF00403">
    <property type="entry name" value="HMA"/>
    <property type="match status" value="1"/>
</dbReference>
<dbReference type="InterPro" id="IPR001757">
    <property type="entry name" value="P_typ_ATPase"/>
</dbReference>
<comment type="similarity">
    <text evidence="2 15">Belongs to the cation transport ATPase (P-type) (TC 3.A.3) family. Type IB subfamily.</text>
</comment>
<dbReference type="InterPro" id="IPR018303">
    <property type="entry name" value="ATPase_P-typ_P_site"/>
</dbReference>
<evidence type="ECO:0000256" key="11">
    <source>
        <dbReference type="ARBA" id="ARBA00022967"/>
    </source>
</evidence>
<dbReference type="RefSeq" id="WP_100770562.1">
    <property type="nucleotide sequence ID" value="NZ_PIQN01000003.1"/>
</dbReference>
<evidence type="ECO:0000259" key="16">
    <source>
        <dbReference type="PROSITE" id="PS50846"/>
    </source>
</evidence>
<keyword evidence="10" id="KW-0460">Magnesium</keyword>
<accession>A0A2N0DGN6</accession>
<feature type="transmembrane region" description="Helical" evidence="15">
    <location>
        <begin position="211"/>
        <end position="229"/>
    </location>
</feature>
<keyword evidence="3" id="KW-0813">Transport</keyword>
<dbReference type="Proteomes" id="UP000232164">
    <property type="component" value="Unassembled WGS sequence"/>
</dbReference>
<proteinExistence type="inferred from homology"/>
<evidence type="ECO:0000256" key="6">
    <source>
        <dbReference type="ARBA" id="ARBA00022692"/>
    </source>
</evidence>
<evidence type="ECO:0000256" key="2">
    <source>
        <dbReference type="ARBA" id="ARBA00006024"/>
    </source>
</evidence>
<dbReference type="GO" id="GO:0005886">
    <property type="term" value="C:plasma membrane"/>
    <property type="evidence" value="ECO:0007669"/>
    <property type="project" value="UniProtKB-SubCell"/>
</dbReference>
<evidence type="ECO:0000256" key="12">
    <source>
        <dbReference type="ARBA" id="ARBA00022989"/>
    </source>
</evidence>
<reference evidence="17 18" key="2">
    <citation type="submission" date="2017-12" db="EMBL/GenBank/DDBJ databases">
        <title>Genome sequence of Rhizobium sullae HCNT1 isolated from Sulla coronaria nodules and featuring peculiar denitrification phenotypes.</title>
        <authorList>
            <person name="De Diego-Diaz B."/>
            <person name="Treu L."/>
            <person name="Campanaro S."/>
            <person name="Da Silva Duarte V."/>
            <person name="Basaglia M."/>
            <person name="Favaro L."/>
            <person name="Casella S."/>
            <person name="Squartini A."/>
        </authorList>
    </citation>
    <scope>NUCLEOTIDE SEQUENCE [LARGE SCALE GENOMIC DNA]</scope>
    <source>
        <strain evidence="17 18">HCNT1</strain>
    </source>
</reference>
<dbReference type="EMBL" id="PIQN01000003">
    <property type="protein sequence ID" value="PKA45259.1"/>
    <property type="molecule type" value="Genomic_DNA"/>
</dbReference>
<sequence>MSCCAMGTEADLLLVPPREISAREIVLASRDLGDGMFQTDLSVPQARCAACIAAIEGALQRLDGVVAARLNLTSRRVAVRWRAEDQVPPMIEALRDLGYDACLAETGDGGRDPEMSRLLRATAVAGFAAMNIMLLSVSIWSGADAGTRNAFHLISALLAIPAVAYSGRVFFVSAWNAVRKRTASMDLPISVGILLALGLSLYDTIAGGPHAYFDAVTSLIFFLLAGRTLDHAMRQKARTAVTGLARLLPRGATVIGADGSREFRELTKIEPGEIVFVGPGDRIPVDGTVVSGTGNLDVSVASGESAPESAHPGSIVLSGTMSVDGALTVRVDRREQDSFLADMVRLMEAAEDSRARYRRIADRAAALYSPIVHLLALATFSAWMLQTGDWHRSITVAISVLIITCPCALGLAVPMVQVMAARRLFDLGITLKDGSALERLAEVDTVVFDKTGTLTTGVARVIEHTVAPWDLAAAAGLAALSRHPAARAVTALQPAEAEVEDFREIPGYGIEGRIGGTVYRLGRKEWVSKGTFEDSKQADVWLLRDGQPAGWFAIADETRPGAGTAVQRLAADGLTTEVLSGDRPAEVGKVAAVLGITEHRHGAIPEDKVKRLTELAAAGHHVLMVGDGLNDAPALAAAHVSMAPSSAADIGRNAADLVFLGRSLEAVPQAIGVARAAAGLVRQNLALAVGYNVLVVPVAITGHVTPLMAAVAMSTSSILVVGNALRLSGDKVSSRRRPKAIRGLDLKEAAR</sequence>
<dbReference type="Gene3D" id="3.30.70.100">
    <property type="match status" value="1"/>
</dbReference>